<protein>
    <submittedName>
        <fullName evidence="1">Uncharacterized protein</fullName>
    </submittedName>
</protein>
<sequence>MKSCKLSNHLKKVHIIVSHKPKESFEALSPDVSSSSSKLKSFLVEKNHVADLITSYKIVHLFAKQGRPHTLVEELIKPAILEALKVANISNPEAVIASIPLSNSSMSSRITDIAIDIKTLQDLRNSKFFL</sequence>
<dbReference type="Proteomes" id="UP001162480">
    <property type="component" value="Chromosome 3"/>
</dbReference>
<name>A0AA36EZJ9_OCTVU</name>
<dbReference type="AlphaFoldDB" id="A0AA36EZJ9"/>
<reference evidence="1" key="1">
    <citation type="submission" date="2023-08" db="EMBL/GenBank/DDBJ databases">
        <authorList>
            <person name="Alioto T."/>
            <person name="Alioto T."/>
            <person name="Gomez Garrido J."/>
        </authorList>
    </citation>
    <scope>NUCLEOTIDE SEQUENCE</scope>
</reference>
<organism evidence="1 2">
    <name type="scientific">Octopus vulgaris</name>
    <name type="common">Common octopus</name>
    <dbReference type="NCBI Taxonomy" id="6645"/>
    <lineage>
        <taxon>Eukaryota</taxon>
        <taxon>Metazoa</taxon>
        <taxon>Spiralia</taxon>
        <taxon>Lophotrochozoa</taxon>
        <taxon>Mollusca</taxon>
        <taxon>Cephalopoda</taxon>
        <taxon>Coleoidea</taxon>
        <taxon>Octopodiformes</taxon>
        <taxon>Octopoda</taxon>
        <taxon>Incirrata</taxon>
        <taxon>Octopodidae</taxon>
        <taxon>Octopus</taxon>
    </lineage>
</organism>
<dbReference type="EMBL" id="OX597816">
    <property type="protein sequence ID" value="CAI9718912.1"/>
    <property type="molecule type" value="Genomic_DNA"/>
</dbReference>
<proteinExistence type="predicted"/>
<accession>A0AA36EZJ9</accession>
<evidence type="ECO:0000313" key="1">
    <source>
        <dbReference type="EMBL" id="CAI9718912.1"/>
    </source>
</evidence>
<keyword evidence="2" id="KW-1185">Reference proteome</keyword>
<evidence type="ECO:0000313" key="2">
    <source>
        <dbReference type="Proteomes" id="UP001162480"/>
    </source>
</evidence>
<gene>
    <name evidence="1" type="ORF">OCTVUL_1B025315</name>
</gene>